<protein>
    <submittedName>
        <fullName evidence="4">Subtilase family protein</fullName>
    </submittedName>
</protein>
<dbReference type="EMBL" id="JBFOLJ010000002">
    <property type="protein sequence ID" value="KAL2552639.1"/>
    <property type="molecule type" value="Genomic_DNA"/>
</dbReference>
<accession>A0ABD1WSK5</accession>
<dbReference type="PANTHER" id="PTHR10795">
    <property type="entry name" value="PROPROTEIN CONVERTASE SUBTILISIN/KEXIN"/>
    <property type="match status" value="1"/>
</dbReference>
<evidence type="ECO:0000256" key="1">
    <source>
        <dbReference type="ARBA" id="ARBA00011073"/>
    </source>
</evidence>
<organism evidence="4 5">
    <name type="scientific">Forsythia ovata</name>
    <dbReference type="NCBI Taxonomy" id="205694"/>
    <lineage>
        <taxon>Eukaryota</taxon>
        <taxon>Viridiplantae</taxon>
        <taxon>Streptophyta</taxon>
        <taxon>Embryophyta</taxon>
        <taxon>Tracheophyta</taxon>
        <taxon>Spermatophyta</taxon>
        <taxon>Magnoliopsida</taxon>
        <taxon>eudicotyledons</taxon>
        <taxon>Gunneridae</taxon>
        <taxon>Pentapetalae</taxon>
        <taxon>asterids</taxon>
        <taxon>lamiids</taxon>
        <taxon>Lamiales</taxon>
        <taxon>Oleaceae</taxon>
        <taxon>Forsythieae</taxon>
        <taxon>Forsythia</taxon>
    </lineage>
</organism>
<comment type="caution">
    <text evidence="3">Lacks conserved residue(s) required for the propagation of feature annotation.</text>
</comment>
<name>A0ABD1WSK5_9LAMI</name>
<dbReference type="SUPFAM" id="SSF52743">
    <property type="entry name" value="Subtilisin-like"/>
    <property type="match status" value="1"/>
</dbReference>
<keyword evidence="5" id="KW-1185">Reference proteome</keyword>
<evidence type="ECO:0000256" key="3">
    <source>
        <dbReference type="PROSITE-ProRule" id="PRU01240"/>
    </source>
</evidence>
<gene>
    <name evidence="4" type="ORF">Fot_06258</name>
</gene>
<comment type="caution">
    <text evidence="4">The sequence shown here is derived from an EMBL/GenBank/DDBJ whole genome shotgun (WGS) entry which is preliminary data.</text>
</comment>
<evidence type="ECO:0000313" key="4">
    <source>
        <dbReference type="EMBL" id="KAL2552639.1"/>
    </source>
</evidence>
<dbReference type="CDD" id="cd02120">
    <property type="entry name" value="PA_subtilisin_like"/>
    <property type="match status" value="1"/>
</dbReference>
<dbReference type="AlphaFoldDB" id="A0ABD1WSK5"/>
<dbReference type="Gene3D" id="3.50.30.30">
    <property type="match status" value="1"/>
</dbReference>
<reference evidence="5" key="1">
    <citation type="submission" date="2024-07" db="EMBL/GenBank/DDBJ databases">
        <title>Two chromosome-level genome assemblies of Korean endemic species Abeliophyllum distichum and Forsythia ovata (Oleaceae).</title>
        <authorList>
            <person name="Jang H."/>
        </authorList>
    </citation>
    <scope>NUCLEOTIDE SEQUENCE [LARGE SCALE GENOMIC DNA]</scope>
</reference>
<comment type="similarity">
    <text evidence="1 3">Belongs to the peptidase S8 family.</text>
</comment>
<keyword evidence="2" id="KW-0732">Signal</keyword>
<proteinExistence type="inferred from homology"/>
<evidence type="ECO:0000256" key="2">
    <source>
        <dbReference type="ARBA" id="ARBA00022729"/>
    </source>
</evidence>
<evidence type="ECO:0000313" key="5">
    <source>
        <dbReference type="Proteomes" id="UP001604277"/>
    </source>
</evidence>
<dbReference type="PROSITE" id="PS51892">
    <property type="entry name" value="SUBTILASE"/>
    <property type="match status" value="1"/>
</dbReference>
<dbReference type="Gene3D" id="3.40.50.200">
    <property type="entry name" value="Peptidase S8/S53 domain"/>
    <property type="match status" value="1"/>
</dbReference>
<dbReference type="InterPro" id="IPR036852">
    <property type="entry name" value="Peptidase_S8/S53_dom_sf"/>
</dbReference>
<sequence length="164" mass="16988">MEQAILDSVDVLSLSLRGGSVPYYRDTIAIGAFAAMEKGIPVSCSAGNSGPTKSTLANVAPWIMTIGTCTLDRDFPAYATLGNGQKFTGVSLYSGRGMREKMVEMVYSKGSNTSSNLCLEGSLDPAIVCGKVVVCDRGINARVEKGAVGANGGTMACPPANPEL</sequence>
<dbReference type="InterPro" id="IPR045051">
    <property type="entry name" value="SBT"/>
</dbReference>
<dbReference type="Proteomes" id="UP001604277">
    <property type="component" value="Unassembled WGS sequence"/>
</dbReference>